<proteinExistence type="predicted"/>
<organism evidence="2 3">
    <name type="scientific">Cohnella terricola</name>
    <dbReference type="NCBI Taxonomy" id="1289167"/>
    <lineage>
        <taxon>Bacteria</taxon>
        <taxon>Bacillati</taxon>
        <taxon>Bacillota</taxon>
        <taxon>Bacilli</taxon>
        <taxon>Bacillales</taxon>
        <taxon>Paenibacillaceae</taxon>
        <taxon>Cohnella</taxon>
    </lineage>
</organism>
<dbReference type="Proteomes" id="UP000316330">
    <property type="component" value="Unassembled WGS sequence"/>
</dbReference>
<dbReference type="RefSeq" id="WP_144699783.1">
    <property type="nucleotide sequence ID" value="NZ_VNJJ01000003.1"/>
</dbReference>
<keyword evidence="3" id="KW-1185">Reference proteome</keyword>
<dbReference type="Pfam" id="PF08722">
    <property type="entry name" value="Tn7_TnsA-like_N"/>
    <property type="match status" value="1"/>
</dbReference>
<reference evidence="2 3" key="1">
    <citation type="submission" date="2019-07" db="EMBL/GenBank/DDBJ databases">
        <authorList>
            <person name="Kim J."/>
        </authorList>
    </citation>
    <scope>NUCLEOTIDE SEQUENCE [LARGE SCALE GENOMIC DNA]</scope>
    <source>
        <strain evidence="2 3">G13</strain>
    </source>
</reference>
<evidence type="ECO:0000259" key="1">
    <source>
        <dbReference type="Pfam" id="PF08722"/>
    </source>
</evidence>
<protein>
    <recommendedName>
        <fullName evidence="1">TnsA endonuclease N-terminal domain-containing protein</fullName>
    </recommendedName>
</protein>
<dbReference type="AlphaFoldDB" id="A0A559JQL0"/>
<gene>
    <name evidence="2" type="ORF">FPZ45_06900</name>
</gene>
<evidence type="ECO:0000313" key="3">
    <source>
        <dbReference type="Proteomes" id="UP000316330"/>
    </source>
</evidence>
<sequence>MDIRYEPIVMPRSKKYGNNYWSAKGPKVGMREVVLYSDLEFDHWLLVETNPHVKIYCEQPLEISFVWEEKLHSSIFDMWICYEDNSQYFIEVKYESELQPHHRNIQRTTRQINAQSQWCQENGFGYSVITDKTIRNSFINLENRLKVLSEIRGRERPFFLDKVLKQITKKKQTIETLFVNHFHDMSVSDVLRACFWLFYEGKIESNINNVIWSTQSEVNRI</sequence>
<feature type="domain" description="TnsA endonuclease N-terminal" evidence="1">
    <location>
        <begin position="50"/>
        <end position="131"/>
    </location>
</feature>
<dbReference type="OrthoDB" id="1778922at2"/>
<name>A0A559JQL0_9BACL</name>
<evidence type="ECO:0000313" key="2">
    <source>
        <dbReference type="EMBL" id="TVY02164.1"/>
    </source>
</evidence>
<comment type="caution">
    <text evidence="2">The sequence shown here is derived from an EMBL/GenBank/DDBJ whole genome shotgun (WGS) entry which is preliminary data.</text>
</comment>
<accession>A0A559JQL0</accession>
<dbReference type="EMBL" id="VNJJ01000003">
    <property type="protein sequence ID" value="TVY02164.1"/>
    <property type="molecule type" value="Genomic_DNA"/>
</dbReference>
<dbReference type="InterPro" id="IPR014833">
    <property type="entry name" value="TnsA_N"/>
</dbReference>